<dbReference type="KEGG" id="hro:HELRODRAFT_174404"/>
<name>T1F832_HELRO</name>
<protein>
    <submittedName>
        <fullName evidence="1 2">Uncharacterized protein</fullName>
    </submittedName>
</protein>
<proteinExistence type="predicted"/>
<accession>T1F832</accession>
<dbReference type="Proteomes" id="UP000015101">
    <property type="component" value="Unassembled WGS sequence"/>
</dbReference>
<reference evidence="3" key="1">
    <citation type="submission" date="2012-12" db="EMBL/GenBank/DDBJ databases">
        <authorList>
            <person name="Hellsten U."/>
            <person name="Grimwood J."/>
            <person name="Chapman J.A."/>
            <person name="Shapiro H."/>
            <person name="Aerts A."/>
            <person name="Otillar R.P."/>
            <person name="Terry A.Y."/>
            <person name="Boore J.L."/>
            <person name="Simakov O."/>
            <person name="Marletaz F."/>
            <person name="Cho S.-J."/>
            <person name="Edsinger-Gonzales E."/>
            <person name="Havlak P."/>
            <person name="Kuo D.-H."/>
            <person name="Larsson T."/>
            <person name="Lv J."/>
            <person name="Arendt D."/>
            <person name="Savage R."/>
            <person name="Osoegawa K."/>
            <person name="de Jong P."/>
            <person name="Lindberg D.R."/>
            <person name="Seaver E.C."/>
            <person name="Weisblat D.A."/>
            <person name="Putnam N.H."/>
            <person name="Grigoriev I.V."/>
            <person name="Rokhsar D.S."/>
        </authorList>
    </citation>
    <scope>NUCLEOTIDE SEQUENCE</scope>
</reference>
<dbReference type="EnsemblMetazoa" id="HelroT174404">
    <property type="protein sequence ID" value="HelroP174404"/>
    <property type="gene ID" value="HelroG174404"/>
</dbReference>
<keyword evidence="3" id="KW-1185">Reference proteome</keyword>
<dbReference type="EMBL" id="AMQM01004907">
    <property type="status" value="NOT_ANNOTATED_CDS"/>
    <property type="molecule type" value="Genomic_DNA"/>
</dbReference>
<sequence>MSRISSEITEKPENIKAWTQNLVHFEESKSTRSYIHKVYNKNVEVLIKKYHSVQKSKQRFEEKWGYIFYITKVNGNWLSNEDKEFYLLQIKTDGQAGYCSSKIIKVHPSKAGKKKIIIAKTDTVEEVKLAILKLGDGKANSIYSEIAEVLDKFQLWSSIKAIISDITSVNTGSKNGVESQLQREFERKNLEPVQFIACQHHVLNTILKHSMNDILDEG</sequence>
<evidence type="ECO:0000313" key="1">
    <source>
        <dbReference type="EMBL" id="ESO02929.1"/>
    </source>
</evidence>
<dbReference type="OrthoDB" id="6287204at2759"/>
<reference evidence="1 3" key="2">
    <citation type="journal article" date="2013" name="Nature">
        <title>Insights into bilaterian evolution from three spiralian genomes.</title>
        <authorList>
            <person name="Simakov O."/>
            <person name="Marletaz F."/>
            <person name="Cho S.J."/>
            <person name="Edsinger-Gonzales E."/>
            <person name="Havlak P."/>
            <person name="Hellsten U."/>
            <person name="Kuo D.H."/>
            <person name="Larsson T."/>
            <person name="Lv J."/>
            <person name="Arendt D."/>
            <person name="Savage R."/>
            <person name="Osoegawa K."/>
            <person name="de Jong P."/>
            <person name="Grimwood J."/>
            <person name="Chapman J.A."/>
            <person name="Shapiro H."/>
            <person name="Aerts A."/>
            <person name="Otillar R.P."/>
            <person name="Terry A.Y."/>
            <person name="Boore J.L."/>
            <person name="Grigoriev I.V."/>
            <person name="Lindberg D.R."/>
            <person name="Seaver E.C."/>
            <person name="Weisblat D.A."/>
            <person name="Putnam N.H."/>
            <person name="Rokhsar D.S."/>
        </authorList>
    </citation>
    <scope>NUCLEOTIDE SEQUENCE</scope>
</reference>
<organism evidence="2 3">
    <name type="scientific">Helobdella robusta</name>
    <name type="common">Californian leech</name>
    <dbReference type="NCBI Taxonomy" id="6412"/>
    <lineage>
        <taxon>Eukaryota</taxon>
        <taxon>Metazoa</taxon>
        <taxon>Spiralia</taxon>
        <taxon>Lophotrochozoa</taxon>
        <taxon>Annelida</taxon>
        <taxon>Clitellata</taxon>
        <taxon>Hirudinea</taxon>
        <taxon>Rhynchobdellida</taxon>
        <taxon>Glossiphoniidae</taxon>
        <taxon>Helobdella</taxon>
    </lineage>
</organism>
<dbReference type="EMBL" id="KB096716">
    <property type="protein sequence ID" value="ESO02929.1"/>
    <property type="molecule type" value="Genomic_DNA"/>
</dbReference>
<dbReference type="HOGENOM" id="CLU_1268142_0_0_1"/>
<reference evidence="2" key="3">
    <citation type="submission" date="2015-06" db="UniProtKB">
        <authorList>
            <consortium name="EnsemblMetazoa"/>
        </authorList>
    </citation>
    <scope>IDENTIFICATION</scope>
</reference>
<dbReference type="InParanoid" id="T1F832"/>
<dbReference type="RefSeq" id="XP_009019143.1">
    <property type="nucleotide sequence ID" value="XM_009020895.1"/>
</dbReference>
<gene>
    <name evidence="2" type="primary">20204981</name>
    <name evidence="1" type="ORF">HELRODRAFT_174404</name>
</gene>
<evidence type="ECO:0000313" key="3">
    <source>
        <dbReference type="Proteomes" id="UP000015101"/>
    </source>
</evidence>
<dbReference type="GeneID" id="20204981"/>
<dbReference type="CTD" id="20204981"/>
<dbReference type="AlphaFoldDB" id="T1F832"/>
<evidence type="ECO:0000313" key="2">
    <source>
        <dbReference type="EnsemblMetazoa" id="HelroP174404"/>
    </source>
</evidence>